<evidence type="ECO:0000313" key="1">
    <source>
        <dbReference type="EMBL" id="RIY34495.1"/>
    </source>
</evidence>
<protein>
    <submittedName>
        <fullName evidence="1">Uncharacterized protein</fullName>
    </submittedName>
</protein>
<dbReference type="Proteomes" id="UP000265691">
    <property type="component" value="Unassembled WGS sequence"/>
</dbReference>
<organism evidence="1 2">
    <name type="scientific">Psittacicella hinzii</name>
    <dbReference type="NCBI Taxonomy" id="2028575"/>
    <lineage>
        <taxon>Bacteria</taxon>
        <taxon>Pseudomonadati</taxon>
        <taxon>Pseudomonadota</taxon>
        <taxon>Gammaproteobacteria</taxon>
        <taxon>Pasteurellales</taxon>
        <taxon>Psittacicellaceae</taxon>
        <taxon>Psittacicella</taxon>
    </lineage>
</organism>
<reference evidence="1 2" key="1">
    <citation type="submission" date="2017-08" db="EMBL/GenBank/DDBJ databases">
        <title>Reclassification of Bisgaard taxon 37 and 44.</title>
        <authorList>
            <person name="Christensen H."/>
        </authorList>
    </citation>
    <scope>NUCLEOTIDE SEQUENCE [LARGE SCALE GENOMIC DNA]</scope>
    <source>
        <strain evidence="1 2">B96_3</strain>
    </source>
</reference>
<dbReference type="AlphaFoldDB" id="A0A3A1Y9Y9"/>
<proteinExistence type="predicted"/>
<dbReference type="EMBL" id="NRHC01000002">
    <property type="protein sequence ID" value="RIY34495.1"/>
    <property type="molecule type" value="Genomic_DNA"/>
</dbReference>
<dbReference type="OrthoDB" id="5691301at2"/>
<sequence>MAGKKKNVEIKKELDRINLKTIANILNVDFRTIKKHYTEVLKLDIDNNSVDPKDLFQWLFDYAQGFDKRKNQNKAKHDTGGIPQLSDDLTEAEAKEAFELFGTLHLTDPARYKTVQESVYLYIKNQLAMQKLINIDDARRIFFDILTGIQETVSGFLNYLKEEMGATPEELDRMEILIRELQVLIHKDTVEVVDKIPLVEGEKITIKQAVNGKGVEYYVIAPSIVKVGFKDEEKPN</sequence>
<accession>A0A3A1Y9Y9</accession>
<evidence type="ECO:0000313" key="2">
    <source>
        <dbReference type="Proteomes" id="UP000265691"/>
    </source>
</evidence>
<name>A0A3A1Y9Y9_9GAMM</name>
<gene>
    <name evidence="1" type="ORF">CKF54_00425</name>
</gene>
<keyword evidence="2" id="KW-1185">Reference proteome</keyword>
<dbReference type="RefSeq" id="WP_119524253.1">
    <property type="nucleotide sequence ID" value="NZ_NRHC01000002.1"/>
</dbReference>
<comment type="caution">
    <text evidence="1">The sequence shown here is derived from an EMBL/GenBank/DDBJ whole genome shotgun (WGS) entry which is preliminary data.</text>
</comment>